<accession>A0ABW9H013</accession>
<sequence>MSDYKKDEDTEKMLQAIKCLRITDRLIQKIDNYGRLLGLVPKEKRRGQEQIRPTLYELNREITKLVYDEDPFFFKEEEAKKYTEADCFSIKGSFKKDKYIIQTPLLPSIYNKKTGKVFSNLYVDEVSLFLRSNEKKIPKFDQANIAVVSVRENNKIGVDNDNVDSKAIVDAIASHLKGGDNPRSCSFFLASIFDDFLEEGTYFIVTENYGQPPHLEEIRDWISDIQED</sequence>
<organism evidence="1 2">
    <name type="scientific">Peptococcus simiae</name>
    <dbReference type="NCBI Taxonomy" id="1643805"/>
    <lineage>
        <taxon>Bacteria</taxon>
        <taxon>Bacillati</taxon>
        <taxon>Bacillota</taxon>
        <taxon>Clostridia</taxon>
        <taxon>Eubacteriales</taxon>
        <taxon>Peptococcaceae</taxon>
        <taxon>Peptococcus</taxon>
    </lineage>
</organism>
<keyword evidence="2" id="KW-1185">Reference proteome</keyword>
<comment type="caution">
    <text evidence="1">The sequence shown here is derived from an EMBL/GenBank/DDBJ whole genome shotgun (WGS) entry which is preliminary data.</text>
</comment>
<evidence type="ECO:0000313" key="2">
    <source>
        <dbReference type="Proteomes" id="UP001631949"/>
    </source>
</evidence>
<dbReference type="Proteomes" id="UP001631949">
    <property type="component" value="Unassembled WGS sequence"/>
</dbReference>
<reference evidence="1 2" key="1">
    <citation type="journal article" date="2016" name="Int. J. Syst. Evol. Microbiol.">
        <title>Peptococcus simiae sp. nov., isolated from rhesus macaque faeces and emended description of the genus Peptococcus.</title>
        <authorList>
            <person name="Shkoporov A.N."/>
            <person name="Efimov B.A."/>
            <person name="Kondova I."/>
            <person name="Ouwerling B."/>
            <person name="Chaplin A.V."/>
            <person name="Shcherbakova V.A."/>
            <person name="Langermans J.A.M."/>
        </authorList>
    </citation>
    <scope>NUCLEOTIDE SEQUENCE [LARGE SCALE GENOMIC DNA]</scope>
    <source>
        <strain evidence="1 2">M108</strain>
    </source>
</reference>
<evidence type="ECO:0000313" key="1">
    <source>
        <dbReference type="EMBL" id="MFM9414143.1"/>
    </source>
</evidence>
<proteinExistence type="predicted"/>
<dbReference type="EMBL" id="JBJUVG010000010">
    <property type="protein sequence ID" value="MFM9414143.1"/>
    <property type="molecule type" value="Genomic_DNA"/>
</dbReference>
<dbReference type="RefSeq" id="WP_408977758.1">
    <property type="nucleotide sequence ID" value="NZ_JBJUVG010000010.1"/>
</dbReference>
<name>A0ABW9H013_9FIRM</name>
<gene>
    <name evidence="1" type="ORF">ACKQTC_07160</name>
</gene>
<protein>
    <submittedName>
        <fullName evidence="1">Uncharacterized protein</fullName>
    </submittedName>
</protein>